<name>A0A0S4IS66_BODSA</name>
<reference evidence="3" key="1">
    <citation type="submission" date="2015-09" db="EMBL/GenBank/DDBJ databases">
        <authorList>
            <consortium name="Pathogen Informatics"/>
        </authorList>
    </citation>
    <scope>NUCLEOTIDE SEQUENCE [LARGE SCALE GENOMIC DNA]</scope>
    <source>
        <strain evidence="3">Lake Konstanz</strain>
    </source>
</reference>
<evidence type="ECO:0000313" key="3">
    <source>
        <dbReference type="Proteomes" id="UP000051952"/>
    </source>
</evidence>
<keyword evidence="1" id="KW-0732">Signal</keyword>
<evidence type="ECO:0000313" key="2">
    <source>
        <dbReference type="EMBL" id="CUG05198.1"/>
    </source>
</evidence>
<dbReference type="Proteomes" id="UP000051952">
    <property type="component" value="Unassembled WGS sequence"/>
</dbReference>
<feature type="chain" id="PRO_5006621480" evidence="1">
    <location>
        <begin position="24"/>
        <end position="228"/>
    </location>
</feature>
<sequence length="228" mass="23911">MSASRVALLVVSIAAMMLMTVNAVSITYRNCTDRALCLSGCAEVTVAADQCLVTSGGTILSEIITCNPTIRVCGDLSYFSDPLCTNLMNTDGFMCDQCNPGNNGQGFNEAICSRGVDGVEFLALAACGTDSTCGTCNNYQNVTAGACIPIDQSSVMWKATIGRTAYGRNVLSASSTPLWGKYTGAVTCNGVSMQQWTNNAQCGSTPARVPVVPENSCIDGASFHCNWL</sequence>
<keyword evidence="3" id="KW-1185">Reference proteome</keyword>
<proteinExistence type="predicted"/>
<protein>
    <submittedName>
        <fullName evidence="2">Cysteine proteinase-like, putative</fullName>
    </submittedName>
</protein>
<accession>A0A0S4IS66</accession>
<dbReference type="AlphaFoldDB" id="A0A0S4IS66"/>
<evidence type="ECO:0000256" key="1">
    <source>
        <dbReference type="SAM" id="SignalP"/>
    </source>
</evidence>
<dbReference type="VEuPathDB" id="TriTrypDB:BSAL_70835"/>
<gene>
    <name evidence="2" type="ORF">BSAL_70835</name>
</gene>
<organism evidence="2 3">
    <name type="scientific">Bodo saltans</name>
    <name type="common">Flagellated protozoan</name>
    <dbReference type="NCBI Taxonomy" id="75058"/>
    <lineage>
        <taxon>Eukaryota</taxon>
        <taxon>Discoba</taxon>
        <taxon>Euglenozoa</taxon>
        <taxon>Kinetoplastea</taxon>
        <taxon>Metakinetoplastina</taxon>
        <taxon>Eubodonida</taxon>
        <taxon>Bodonidae</taxon>
        <taxon>Bodo</taxon>
    </lineage>
</organism>
<feature type="signal peptide" evidence="1">
    <location>
        <begin position="1"/>
        <end position="23"/>
    </location>
</feature>
<dbReference type="EMBL" id="CYKH01000532">
    <property type="protein sequence ID" value="CUG05198.1"/>
    <property type="molecule type" value="Genomic_DNA"/>
</dbReference>